<dbReference type="PANTHER" id="PTHR31283">
    <property type="entry name" value="EKC/KEOPS COMPLEX SUBUNIT PCC1 FAMILY MEMBER"/>
    <property type="match status" value="1"/>
</dbReference>
<organism evidence="9 10">
    <name type="scientific">Necator americanus</name>
    <name type="common">Human hookworm</name>
    <dbReference type="NCBI Taxonomy" id="51031"/>
    <lineage>
        <taxon>Eukaryota</taxon>
        <taxon>Metazoa</taxon>
        <taxon>Ecdysozoa</taxon>
        <taxon>Nematoda</taxon>
        <taxon>Chromadorea</taxon>
        <taxon>Rhabditida</taxon>
        <taxon>Rhabditina</taxon>
        <taxon>Rhabditomorpha</taxon>
        <taxon>Strongyloidea</taxon>
        <taxon>Ancylostomatidae</taxon>
        <taxon>Bunostominae</taxon>
        <taxon>Necator</taxon>
    </lineage>
</organism>
<evidence type="ECO:0000313" key="10">
    <source>
        <dbReference type="Proteomes" id="UP000053676"/>
    </source>
</evidence>
<dbReference type="Gene3D" id="3.30.310.50">
    <property type="entry name" value="Alpha-D-phosphohexomutase, C-terminal domain"/>
    <property type="match status" value="1"/>
</dbReference>
<dbReference type="InterPro" id="IPR015419">
    <property type="entry name" value="CTAG/Pcc1"/>
</dbReference>
<evidence type="ECO:0000313" key="9">
    <source>
        <dbReference type="EMBL" id="ETN81392.1"/>
    </source>
</evidence>
<dbReference type="EMBL" id="KI658737">
    <property type="protein sequence ID" value="ETN81392.1"/>
    <property type="molecule type" value="Genomic_DNA"/>
</dbReference>
<evidence type="ECO:0000256" key="4">
    <source>
        <dbReference type="ARBA" id="ARBA00022490"/>
    </source>
</evidence>
<accession>W2TK72</accession>
<dbReference type="GO" id="GO:0070525">
    <property type="term" value="P:tRNA threonylcarbamoyladenosine metabolic process"/>
    <property type="evidence" value="ECO:0007669"/>
    <property type="project" value="TreeGrafter"/>
</dbReference>
<dbReference type="FunFam" id="3.30.310.50:FF:000005">
    <property type="entry name" value="L antigen family member 3"/>
    <property type="match status" value="1"/>
</dbReference>
<dbReference type="Proteomes" id="UP000053676">
    <property type="component" value="Unassembled WGS sequence"/>
</dbReference>
<dbReference type="CTD" id="25348550"/>
<comment type="similarity">
    <text evidence="3">Belongs to the CTAG/PCC1 family.</text>
</comment>
<proteinExistence type="inferred from homology"/>
<protein>
    <recommendedName>
        <fullName evidence="8">L antigen family member 3</fullName>
    </recommendedName>
</protein>
<dbReference type="GeneID" id="25348550"/>
<keyword evidence="10" id="KW-1185">Reference proteome</keyword>
<comment type="subcellular location">
    <subcellularLocation>
        <location evidence="2">Cytoplasm</location>
    </subcellularLocation>
    <subcellularLocation>
        <location evidence="1">Nucleus</location>
    </subcellularLocation>
</comment>
<dbReference type="GO" id="GO:0000408">
    <property type="term" value="C:EKC/KEOPS complex"/>
    <property type="evidence" value="ECO:0007669"/>
    <property type="project" value="TreeGrafter"/>
</dbReference>
<dbReference type="Pfam" id="PF09341">
    <property type="entry name" value="Pcc1"/>
    <property type="match status" value="1"/>
</dbReference>
<name>W2TK72_NECAM</name>
<gene>
    <name evidence="9" type="ORF">NECAME_08521</name>
</gene>
<dbReference type="KEGG" id="nai:NECAME_08521"/>
<dbReference type="GO" id="GO:0005634">
    <property type="term" value="C:nucleus"/>
    <property type="evidence" value="ECO:0007669"/>
    <property type="project" value="UniProtKB-SubCell"/>
</dbReference>
<dbReference type="STRING" id="51031.W2TK72"/>
<evidence type="ECO:0000256" key="2">
    <source>
        <dbReference type="ARBA" id="ARBA00004496"/>
    </source>
</evidence>
<reference evidence="10" key="1">
    <citation type="journal article" date="2014" name="Nat. Genet.">
        <title>Genome of the human hookworm Necator americanus.</title>
        <authorList>
            <person name="Tang Y.T."/>
            <person name="Gao X."/>
            <person name="Rosa B.A."/>
            <person name="Abubucker S."/>
            <person name="Hallsworth-Pepin K."/>
            <person name="Martin J."/>
            <person name="Tyagi R."/>
            <person name="Heizer E."/>
            <person name="Zhang X."/>
            <person name="Bhonagiri-Palsikar V."/>
            <person name="Minx P."/>
            <person name="Warren W.C."/>
            <person name="Wang Q."/>
            <person name="Zhan B."/>
            <person name="Hotez P.J."/>
            <person name="Sternberg P.W."/>
            <person name="Dougall A."/>
            <person name="Gaze S.T."/>
            <person name="Mulvenna J."/>
            <person name="Sotillo J."/>
            <person name="Ranganathan S."/>
            <person name="Rabelo E.M."/>
            <person name="Wilson R.K."/>
            <person name="Felgner P.L."/>
            <person name="Bethony J."/>
            <person name="Hawdon J.M."/>
            <person name="Gasser R.B."/>
            <person name="Loukas A."/>
            <person name="Mitreva M."/>
        </authorList>
    </citation>
    <scope>NUCLEOTIDE SEQUENCE [LARGE SCALE GENOMIC DNA]</scope>
</reference>
<evidence type="ECO:0000256" key="5">
    <source>
        <dbReference type="ARBA" id="ARBA00022694"/>
    </source>
</evidence>
<comment type="function">
    <text evidence="7">Component of the EKC/KEOPS complex that is required for the formation of a threonylcarbamoyl group on adenosine at position 37 (t(6)A37) in tRNAs that read codons beginning with adenine. The complex is probably involved in the transfer of the threonylcarbamoyl moiety of threonylcarbamoyl-AMP (TC-AMP) to the N6 group of A37. LAGE3 functions as a dimerization module for the complex.</text>
</comment>
<sequence length="164" mass="18395">MPGGEFRLGCFIFAVMSRIARFKIKSLNIMSTCSISSLFQMEIDDGASSSSEDEKQKNVKPTRHSAVLKLDFESEEVARTVCRVVSVDKEPSRSNAVRKFDVDGSYLHIEINSVDRKSLQKSIANVLEMCDLAKSTIDLARNKKWLDLKGPTEKKMKLNSSNSK</sequence>
<dbReference type="GO" id="GO:0008033">
    <property type="term" value="P:tRNA processing"/>
    <property type="evidence" value="ECO:0007669"/>
    <property type="project" value="UniProtKB-KW"/>
</dbReference>
<dbReference type="AlphaFoldDB" id="W2TK72"/>
<keyword evidence="4" id="KW-0963">Cytoplasm</keyword>
<evidence type="ECO:0000256" key="6">
    <source>
        <dbReference type="ARBA" id="ARBA00023242"/>
    </source>
</evidence>
<evidence type="ECO:0000256" key="1">
    <source>
        <dbReference type="ARBA" id="ARBA00004123"/>
    </source>
</evidence>
<evidence type="ECO:0000256" key="3">
    <source>
        <dbReference type="ARBA" id="ARBA00007073"/>
    </source>
</evidence>
<keyword evidence="6" id="KW-0539">Nucleus</keyword>
<evidence type="ECO:0000256" key="7">
    <source>
        <dbReference type="ARBA" id="ARBA00053047"/>
    </source>
</evidence>
<keyword evidence="5" id="KW-0819">tRNA processing</keyword>
<dbReference type="OrthoDB" id="10025739at2759"/>
<evidence type="ECO:0000256" key="8">
    <source>
        <dbReference type="ARBA" id="ARBA00076355"/>
    </source>
</evidence>
<dbReference type="PANTHER" id="PTHR31283:SF5">
    <property type="entry name" value="EKC_KEOPS COMPLEX SUBUNIT LAGE3"/>
    <property type="match status" value="1"/>
</dbReference>
<dbReference type="GO" id="GO:0005737">
    <property type="term" value="C:cytoplasm"/>
    <property type="evidence" value="ECO:0007669"/>
    <property type="project" value="UniProtKB-SubCell"/>
</dbReference>